<evidence type="ECO:0000256" key="6">
    <source>
        <dbReference type="ARBA" id="ARBA00023004"/>
    </source>
</evidence>
<dbReference type="EMBL" id="JAKEKT020000036">
    <property type="protein sequence ID" value="KAL1641927.1"/>
    <property type="molecule type" value="Genomic_DNA"/>
</dbReference>
<dbReference type="PANTHER" id="PTHR46206">
    <property type="entry name" value="CYTOCHROME P450"/>
    <property type="match status" value="1"/>
</dbReference>
<reference evidence="9 10" key="1">
    <citation type="journal article" date="2023" name="Plant Dis.">
        <title>First Report of Diplodia intermedia Causing Canker and Dieback Diseases on Apple Trees in Canada.</title>
        <authorList>
            <person name="Ellouze W."/>
            <person name="Ilyukhin E."/>
            <person name="Sulman M."/>
            <person name="Ali S."/>
        </authorList>
    </citation>
    <scope>NUCLEOTIDE SEQUENCE [LARGE SCALE GENOMIC DNA]</scope>
    <source>
        <strain evidence="9 10">M45-28</strain>
    </source>
</reference>
<evidence type="ECO:0000256" key="1">
    <source>
        <dbReference type="ARBA" id="ARBA00001971"/>
    </source>
</evidence>
<comment type="cofactor">
    <cofactor evidence="1">
        <name>heme</name>
        <dbReference type="ChEBI" id="CHEBI:30413"/>
    </cofactor>
</comment>
<keyword evidence="3" id="KW-0479">Metal-binding</keyword>
<evidence type="ECO:0000256" key="2">
    <source>
        <dbReference type="ARBA" id="ARBA00010617"/>
    </source>
</evidence>
<comment type="similarity">
    <text evidence="2">Belongs to the cytochrome P450 family.</text>
</comment>
<protein>
    <recommendedName>
        <fullName evidence="11">NACHT domain-containing protein</fullName>
    </recommendedName>
</protein>
<dbReference type="InterPro" id="IPR001128">
    <property type="entry name" value="Cyt_P450"/>
</dbReference>
<dbReference type="PRINTS" id="PR00465">
    <property type="entry name" value="EP450IV"/>
</dbReference>
<keyword evidence="5" id="KW-0560">Oxidoreductase</keyword>
<evidence type="ECO:0000259" key="7">
    <source>
        <dbReference type="Pfam" id="PF24883"/>
    </source>
</evidence>
<evidence type="ECO:0000256" key="4">
    <source>
        <dbReference type="ARBA" id="ARBA00022737"/>
    </source>
</evidence>
<evidence type="ECO:0000256" key="3">
    <source>
        <dbReference type="ARBA" id="ARBA00022723"/>
    </source>
</evidence>
<dbReference type="Gene3D" id="1.10.630.10">
    <property type="entry name" value="Cytochrome P450"/>
    <property type="match status" value="1"/>
</dbReference>
<dbReference type="CDD" id="cd02019">
    <property type="entry name" value="NK"/>
    <property type="match status" value="1"/>
</dbReference>
<dbReference type="Pfam" id="PF24883">
    <property type="entry name" value="NPHP3_N"/>
    <property type="match status" value="1"/>
</dbReference>
<dbReference type="Pfam" id="PF25053">
    <property type="entry name" value="DUF7791"/>
    <property type="match status" value="1"/>
</dbReference>
<evidence type="ECO:0000256" key="5">
    <source>
        <dbReference type="ARBA" id="ARBA00023002"/>
    </source>
</evidence>
<dbReference type="InterPro" id="IPR027417">
    <property type="entry name" value="P-loop_NTPase"/>
</dbReference>
<comment type="caution">
    <text evidence="9">The sequence shown here is derived from an EMBL/GenBank/DDBJ whole genome shotgun (WGS) entry which is preliminary data.</text>
</comment>
<dbReference type="InterPro" id="IPR056884">
    <property type="entry name" value="NPHP3-like_N"/>
</dbReference>
<name>A0ABR3TQ36_9PEZI</name>
<evidence type="ECO:0000313" key="10">
    <source>
        <dbReference type="Proteomes" id="UP001521184"/>
    </source>
</evidence>
<dbReference type="InterPro" id="IPR056693">
    <property type="entry name" value="DUF7791"/>
</dbReference>
<proteinExistence type="inferred from homology"/>
<dbReference type="SUPFAM" id="SSF52540">
    <property type="entry name" value="P-loop containing nucleoside triphosphate hydrolases"/>
    <property type="match status" value="1"/>
</dbReference>
<feature type="domain" description="Nephrocystin 3-like N-terminal" evidence="7">
    <location>
        <begin position="810"/>
        <end position="979"/>
    </location>
</feature>
<dbReference type="InterPro" id="IPR017972">
    <property type="entry name" value="Cyt_P450_CS"/>
</dbReference>
<dbReference type="InterPro" id="IPR036396">
    <property type="entry name" value="Cyt_P450_sf"/>
</dbReference>
<gene>
    <name evidence="9" type="ORF">SLS58_005763</name>
</gene>
<accession>A0ABR3TQ36</accession>
<keyword evidence="10" id="KW-1185">Reference proteome</keyword>
<evidence type="ECO:0000259" key="8">
    <source>
        <dbReference type="Pfam" id="PF25053"/>
    </source>
</evidence>
<dbReference type="Gene3D" id="3.40.50.300">
    <property type="entry name" value="P-loop containing nucleotide triphosphate hydrolases"/>
    <property type="match status" value="1"/>
</dbReference>
<dbReference type="PROSITE" id="PS00086">
    <property type="entry name" value="CYTOCHROME_P450"/>
    <property type="match status" value="1"/>
</dbReference>
<keyword evidence="6" id="KW-0408">Iron</keyword>
<evidence type="ECO:0008006" key="11">
    <source>
        <dbReference type="Google" id="ProtNLM"/>
    </source>
</evidence>
<dbReference type="PANTHER" id="PTHR46206:SF7">
    <property type="entry name" value="P450, PUTATIVE (EUROFUNG)-RELATED"/>
    <property type="match status" value="1"/>
</dbReference>
<organism evidence="9 10">
    <name type="scientific">Diplodia intermedia</name>
    <dbReference type="NCBI Taxonomy" id="856260"/>
    <lineage>
        <taxon>Eukaryota</taxon>
        <taxon>Fungi</taxon>
        <taxon>Dikarya</taxon>
        <taxon>Ascomycota</taxon>
        <taxon>Pezizomycotina</taxon>
        <taxon>Dothideomycetes</taxon>
        <taxon>Dothideomycetes incertae sedis</taxon>
        <taxon>Botryosphaeriales</taxon>
        <taxon>Botryosphaeriaceae</taxon>
        <taxon>Diplodia</taxon>
    </lineage>
</organism>
<dbReference type="InterPro" id="IPR002403">
    <property type="entry name" value="Cyt_P450_E_grp-IV"/>
</dbReference>
<keyword evidence="4" id="KW-0677">Repeat</keyword>
<feature type="domain" description="DUF7791" evidence="8">
    <location>
        <begin position="1153"/>
        <end position="1204"/>
    </location>
</feature>
<dbReference type="Pfam" id="PF00067">
    <property type="entry name" value="p450"/>
    <property type="match status" value="1"/>
</dbReference>
<dbReference type="Proteomes" id="UP001521184">
    <property type="component" value="Unassembled WGS sequence"/>
</dbReference>
<sequence length="1461" mass="163705">MPGFVVDNVRLLLFTSASALLVSIVAAAALFWGRDPLAGFPVIGHEWGDEKKRRERFVTGAKGIYLEGYKKFKDGVYQITTVRRSRTIVIAPKYLEELRKLPDDVVCNQCAADEVRDCTFVSSSTTRPPLQALWARDDWLTIPIPQTLESRYTMLNTHEPLHGHVMKTLLTPGLRRLNPRISDTITTAVHNTLPSSTSSWTPLNATSTLLHIVAAATGAIGVGTPLCLDPTYLDASVQYAASVMRAMAAASRVPSWCRWLVAPWLKEVRELKGRIREMEALVGGVMRARRESGGAEKAEDLLQWTVDGAARFGLDAEWKVVRAYLGFVFAAVHSTTVVATNVLFNLAAMPPAVTAELRAEAAAALAKHGHGGVMTFDALQDMPKLDSFMKETLRLYPLQFANFQRKVLKPFALSTTTGSGAPPILIPAHTVIEVPTMAVSLDPQRFPDPHRFDPWRFCRLGADNPSRRSHQFATVADDSTNFGWGRHACPGRFFAANEIKMVVVAVLGGWDLAGPSRTLDGMDPVSAFSLAAGVIQVVDYGTRLLSTTYEIYQSESGKTARDVELSTLSQGLSDVSEQLKNRLCDAKKAPAASENALLDLCRRCVEASAELQSAVNALEARGTTRVGIAASSFVSALRSIWTESEVDRLRGRLTEIRSQMTIATLVSVWEETRQDGERHLELRNRLDEITEKLDRRDNSAREFAIELKKMTLQDEQTQQSKKYHDLVQTIWDTDWTSWAPNERGRLFNVTRPADLSLDVAIPVAAKILSSLSFSDMASREGGIPKAYAKTFGWIFRTQRAGEQGQELQWTGFPAWLRETSGSIYWITGKPGSGKSTLMKFIFEHHQLRRHLRGYADGLPLMLAGFFFWNPGSRMQKSQEGLIRTILHQCLHVRQDLIPVVLPRRWALYNLLGSDSIAPEWTWKELKEAFEALSSYHGKAFRLALFVDGLDEFDGDHKVLIQWAKDNIASRGIKLCVSSRPWNMFADAFGQGHSLTMQDLTRPDIEHFVRTEFDKSPAYQDLKGIFPDEMSRVLKEIISKAEGVFLWVNLAVRSLLDTLTDNPSLPHLEAQLDQIPSDIMGLYSSIWRSIPPEMTPMSSKLFQLCVVQEPAVTTGIFWLATEGIPARTRAMVMDENARRGISKVMKRLLDGHTRGILETSANQVRFLHRSARDWITKDTMWEEICSKTPEDFDPHMDLLEAHLTQPITDISTLADFVEFIRFCLVYGRGASKSAKVEEDRLVRALDCFNGLVCDWTVPASGIKIFQYLFVDAKHADRDGYSSGHWSTLQYRNVNKENSFIGIAAQNGILRYVRAKVSANNGLLESKPSRISLLENAVFPGLDSVRLRTPPAPMFTLPTDGVDEEQLQLVRFLLDVGNVRYKTAFDESLYDVLLEARRSEERFPGLWEWYDRVLPLLKKYGYGSEEPGGHTVGGDEHRNGNVKILEKKVLGRRLRSMLIKLCP</sequence>
<dbReference type="CDD" id="cd11041">
    <property type="entry name" value="CYP503A1-like"/>
    <property type="match status" value="1"/>
</dbReference>
<dbReference type="SUPFAM" id="SSF48264">
    <property type="entry name" value="Cytochrome P450"/>
    <property type="match status" value="1"/>
</dbReference>
<evidence type="ECO:0000313" key="9">
    <source>
        <dbReference type="EMBL" id="KAL1641927.1"/>
    </source>
</evidence>